<protein>
    <submittedName>
        <fullName evidence="1">Uncharacterized protein</fullName>
    </submittedName>
</protein>
<accession>A0A2P2Q4V6</accession>
<organism evidence="1">
    <name type="scientific">Rhizophora mucronata</name>
    <name type="common">Asiatic mangrove</name>
    <dbReference type="NCBI Taxonomy" id="61149"/>
    <lineage>
        <taxon>Eukaryota</taxon>
        <taxon>Viridiplantae</taxon>
        <taxon>Streptophyta</taxon>
        <taxon>Embryophyta</taxon>
        <taxon>Tracheophyta</taxon>
        <taxon>Spermatophyta</taxon>
        <taxon>Magnoliopsida</taxon>
        <taxon>eudicotyledons</taxon>
        <taxon>Gunneridae</taxon>
        <taxon>Pentapetalae</taxon>
        <taxon>rosids</taxon>
        <taxon>fabids</taxon>
        <taxon>Malpighiales</taxon>
        <taxon>Rhizophoraceae</taxon>
        <taxon>Rhizophora</taxon>
    </lineage>
</organism>
<reference evidence="1" key="1">
    <citation type="submission" date="2018-02" db="EMBL/GenBank/DDBJ databases">
        <title>Rhizophora mucronata_Transcriptome.</title>
        <authorList>
            <person name="Meera S.P."/>
            <person name="Sreeshan A."/>
            <person name="Augustine A."/>
        </authorList>
    </citation>
    <scope>NUCLEOTIDE SEQUENCE</scope>
    <source>
        <tissue evidence="1">Leaf</tissue>
    </source>
</reference>
<proteinExistence type="predicted"/>
<sequence length="13" mass="1523">MYCVDLLVLIGFH</sequence>
<evidence type="ECO:0000313" key="1">
    <source>
        <dbReference type="EMBL" id="MBX62007.1"/>
    </source>
</evidence>
<dbReference type="EMBL" id="GGEC01081523">
    <property type="protein sequence ID" value="MBX62007.1"/>
    <property type="molecule type" value="Transcribed_RNA"/>
</dbReference>
<name>A0A2P2Q4V6_RHIMU</name>